<feature type="repeat" description="WD" evidence="3">
    <location>
        <begin position="263"/>
        <end position="304"/>
    </location>
</feature>
<dbReference type="PRINTS" id="PR00320">
    <property type="entry name" value="GPROTEINBRPT"/>
</dbReference>
<dbReference type="InterPro" id="IPR001680">
    <property type="entry name" value="WD40_rpt"/>
</dbReference>
<keyword evidence="2" id="KW-0677">Repeat</keyword>
<accession>A0A7S3DHD5</accession>
<dbReference type="Gene3D" id="2.130.10.10">
    <property type="entry name" value="YVTN repeat-like/Quinoprotein amine dehydrogenase"/>
    <property type="match status" value="2"/>
</dbReference>
<dbReference type="GO" id="GO:0046540">
    <property type="term" value="C:U4/U6 x U5 tri-snRNP complex"/>
    <property type="evidence" value="ECO:0007669"/>
    <property type="project" value="TreeGrafter"/>
</dbReference>
<dbReference type="InterPro" id="IPR020472">
    <property type="entry name" value="WD40_PAC1"/>
</dbReference>
<feature type="repeat" description="WD" evidence="3">
    <location>
        <begin position="305"/>
        <end position="346"/>
    </location>
</feature>
<sequence>MEQQEDPEFMPLTDSSGVSQQKHEALMTQLDAQKKAKTLQIPTEDKEVKYKLRAIGEPVCLFGEGPAERRDRLRFFLSNLDEKEAIKVLTAKASVHEKVVTTSKREIFYTEGSKELKKIREWLITYSIPRSQYRLVHTQAKRKRDESDADREAEDAQDKYYEESDKALRDFGLVGTVRGDERPLSSVKYTPDGKHLLTSSWTGQAKVWEADTQKHVMTLRGHKDRCNDVIVTPNTAPKRMFATSSADKTVRLYGEDGVSVSTLEGHLARVNRLDFHPSGRLLASASHDASWKLWDVERGTELMDQEGHSRAVHDVKFDTDGGLAVSVGYDVYGRLWDLRTGSNIMVFDGHVKPVVSASFHPNGGYIITGSEDHTAKVWDLRKRRCMYTILAHSAMITNVSYFPSDPVWFTKGEVSSDVFSSEFLLTSSIDGTCKVWSGRDFSHVKTLATPGEKIMSADVNTKLGQIATAHYDRNLRVWGPEGYA</sequence>
<gene>
    <name evidence="6" type="ORF">PBIL07802_LOCUS20142</name>
</gene>
<dbReference type="GO" id="GO:0017070">
    <property type="term" value="F:U6 snRNA binding"/>
    <property type="evidence" value="ECO:0007669"/>
    <property type="project" value="TreeGrafter"/>
</dbReference>
<proteinExistence type="predicted"/>
<dbReference type="PROSITE" id="PS50082">
    <property type="entry name" value="WD_REPEATS_2"/>
    <property type="match status" value="4"/>
</dbReference>
<evidence type="ECO:0000256" key="4">
    <source>
        <dbReference type="SAM" id="MobiDB-lite"/>
    </source>
</evidence>
<dbReference type="InterPro" id="IPR036322">
    <property type="entry name" value="WD40_repeat_dom_sf"/>
</dbReference>
<dbReference type="EMBL" id="HBIB01031066">
    <property type="protein sequence ID" value="CAE0257881.1"/>
    <property type="molecule type" value="Transcribed_RNA"/>
</dbReference>
<evidence type="ECO:0000259" key="5">
    <source>
        <dbReference type="SMART" id="SM00500"/>
    </source>
</evidence>
<feature type="repeat" description="WD" evidence="3">
    <location>
        <begin position="347"/>
        <end position="388"/>
    </location>
</feature>
<keyword evidence="1 3" id="KW-0853">WD repeat</keyword>
<dbReference type="CDD" id="cd00200">
    <property type="entry name" value="WD40"/>
    <property type="match status" value="1"/>
</dbReference>
<feature type="repeat" description="WD" evidence="3">
    <location>
        <begin position="177"/>
        <end position="218"/>
    </location>
</feature>
<evidence type="ECO:0000256" key="3">
    <source>
        <dbReference type="PROSITE-ProRule" id="PRU00221"/>
    </source>
</evidence>
<dbReference type="InterPro" id="IPR019775">
    <property type="entry name" value="WD40_repeat_CS"/>
</dbReference>
<dbReference type="PROSITE" id="PS00678">
    <property type="entry name" value="WD_REPEATS_1"/>
    <property type="match status" value="2"/>
</dbReference>
<dbReference type="InterPro" id="IPR015943">
    <property type="entry name" value="WD40/YVTN_repeat-like_dom_sf"/>
</dbReference>
<feature type="region of interest" description="Disordered" evidence="4">
    <location>
        <begin position="137"/>
        <end position="159"/>
    </location>
</feature>
<dbReference type="SMART" id="SM00500">
    <property type="entry name" value="SFM"/>
    <property type="match status" value="1"/>
</dbReference>
<dbReference type="SUPFAM" id="SSF50978">
    <property type="entry name" value="WD40 repeat-like"/>
    <property type="match status" value="1"/>
</dbReference>
<dbReference type="GO" id="GO:0000398">
    <property type="term" value="P:mRNA splicing, via spliceosome"/>
    <property type="evidence" value="ECO:0007669"/>
    <property type="project" value="TreeGrafter"/>
</dbReference>
<evidence type="ECO:0000256" key="1">
    <source>
        <dbReference type="ARBA" id="ARBA00022574"/>
    </source>
</evidence>
<dbReference type="SUPFAM" id="SSF158230">
    <property type="entry name" value="PRP4-like"/>
    <property type="match status" value="1"/>
</dbReference>
<feature type="region of interest" description="Disordered" evidence="4">
    <location>
        <begin position="1"/>
        <end position="24"/>
    </location>
</feature>
<dbReference type="SMART" id="SM00320">
    <property type="entry name" value="WD40"/>
    <property type="match status" value="7"/>
</dbReference>
<dbReference type="AlphaFoldDB" id="A0A7S3DHD5"/>
<evidence type="ECO:0000256" key="2">
    <source>
        <dbReference type="ARBA" id="ARBA00022737"/>
    </source>
</evidence>
<dbReference type="PANTHER" id="PTHR19846">
    <property type="entry name" value="WD40 REPEAT PROTEIN"/>
    <property type="match status" value="1"/>
</dbReference>
<dbReference type="PROSITE" id="PS50294">
    <property type="entry name" value="WD_REPEATS_REGION"/>
    <property type="match status" value="4"/>
</dbReference>
<dbReference type="InterPro" id="IPR014906">
    <property type="entry name" value="PRP4-like"/>
</dbReference>
<dbReference type="PANTHER" id="PTHR19846:SF0">
    <property type="entry name" value="PRE-MRNA PROCESSING FACTOR 4"/>
    <property type="match status" value="1"/>
</dbReference>
<organism evidence="6">
    <name type="scientific">Palpitomonas bilix</name>
    <dbReference type="NCBI Taxonomy" id="652834"/>
    <lineage>
        <taxon>Eukaryota</taxon>
        <taxon>Eukaryota incertae sedis</taxon>
    </lineage>
</organism>
<dbReference type="InterPro" id="IPR036285">
    <property type="entry name" value="PRP4-like_sf"/>
</dbReference>
<dbReference type="Pfam" id="PF08799">
    <property type="entry name" value="PRP4"/>
    <property type="match status" value="1"/>
</dbReference>
<feature type="domain" description="Pre-mRNA processing factor 4 (PRP4)-like" evidence="5">
    <location>
        <begin position="43"/>
        <end position="95"/>
    </location>
</feature>
<protein>
    <recommendedName>
        <fullName evidence="5">Pre-mRNA processing factor 4 (PRP4)-like domain-containing protein</fullName>
    </recommendedName>
</protein>
<dbReference type="Gene3D" id="4.10.280.110">
    <property type="entry name" value="Pre-mRNA processing factor 4 domain"/>
    <property type="match status" value="1"/>
</dbReference>
<name>A0A7S3DHD5_9EUKA</name>
<dbReference type="Pfam" id="PF00400">
    <property type="entry name" value="WD40"/>
    <property type="match status" value="5"/>
</dbReference>
<dbReference type="GO" id="GO:0030621">
    <property type="term" value="F:U4 snRNA binding"/>
    <property type="evidence" value="ECO:0007669"/>
    <property type="project" value="TreeGrafter"/>
</dbReference>
<evidence type="ECO:0000313" key="6">
    <source>
        <dbReference type="EMBL" id="CAE0257881.1"/>
    </source>
</evidence>
<reference evidence="6" key="1">
    <citation type="submission" date="2021-01" db="EMBL/GenBank/DDBJ databases">
        <authorList>
            <person name="Corre E."/>
            <person name="Pelletier E."/>
            <person name="Niang G."/>
            <person name="Scheremetjew M."/>
            <person name="Finn R."/>
            <person name="Kale V."/>
            <person name="Holt S."/>
            <person name="Cochrane G."/>
            <person name="Meng A."/>
            <person name="Brown T."/>
            <person name="Cohen L."/>
        </authorList>
    </citation>
    <scope>NUCLEOTIDE SEQUENCE</scope>
    <source>
        <strain evidence="6">NIES-2562</strain>
    </source>
</reference>